<feature type="chain" id="PRO_5047365266" description="Copper chaperone PCu(A)C" evidence="1">
    <location>
        <begin position="25"/>
        <end position="146"/>
    </location>
</feature>
<dbReference type="InterPro" id="IPR007410">
    <property type="entry name" value="LpqE-like"/>
</dbReference>
<evidence type="ECO:0000313" key="3">
    <source>
        <dbReference type="Proteomes" id="UP000618591"/>
    </source>
</evidence>
<dbReference type="PANTHER" id="PTHR36302:SF1">
    <property type="entry name" value="COPPER CHAPERONE PCU(A)C"/>
    <property type="match status" value="1"/>
</dbReference>
<evidence type="ECO:0000313" key="2">
    <source>
        <dbReference type="EMBL" id="GGA39205.1"/>
    </source>
</evidence>
<evidence type="ECO:0008006" key="4">
    <source>
        <dbReference type="Google" id="ProtNLM"/>
    </source>
</evidence>
<dbReference type="PANTHER" id="PTHR36302">
    <property type="entry name" value="BLR7088 PROTEIN"/>
    <property type="match status" value="1"/>
</dbReference>
<dbReference type="RefSeq" id="WP_188445462.1">
    <property type="nucleotide sequence ID" value="NZ_BMDW01000003.1"/>
</dbReference>
<evidence type="ECO:0000256" key="1">
    <source>
        <dbReference type="SAM" id="SignalP"/>
    </source>
</evidence>
<organism evidence="2 3">
    <name type="scientific">Sphingomonas psychrolutea</name>
    <dbReference type="NCBI Taxonomy" id="1259676"/>
    <lineage>
        <taxon>Bacteria</taxon>
        <taxon>Pseudomonadati</taxon>
        <taxon>Pseudomonadota</taxon>
        <taxon>Alphaproteobacteria</taxon>
        <taxon>Sphingomonadales</taxon>
        <taxon>Sphingomonadaceae</taxon>
        <taxon>Sphingomonas</taxon>
    </lineage>
</organism>
<dbReference type="InterPro" id="IPR058248">
    <property type="entry name" value="Lxx211020-like"/>
</dbReference>
<gene>
    <name evidence="2" type="ORF">GCM10011395_06830</name>
</gene>
<protein>
    <recommendedName>
        <fullName evidence="4">Copper chaperone PCu(A)C</fullName>
    </recommendedName>
</protein>
<dbReference type="Pfam" id="PF04314">
    <property type="entry name" value="PCuAC"/>
    <property type="match status" value="1"/>
</dbReference>
<dbReference type="Gene3D" id="2.60.40.1890">
    <property type="entry name" value="PCu(A)C copper chaperone"/>
    <property type="match status" value="1"/>
</dbReference>
<name>A0ABQ1G974_9SPHN</name>
<dbReference type="EMBL" id="BMDW01000003">
    <property type="protein sequence ID" value="GGA39205.1"/>
    <property type="molecule type" value="Genomic_DNA"/>
</dbReference>
<dbReference type="SUPFAM" id="SSF110087">
    <property type="entry name" value="DR1885-like metal-binding protein"/>
    <property type="match status" value="1"/>
</dbReference>
<comment type="caution">
    <text evidence="2">The sequence shown here is derived from an EMBL/GenBank/DDBJ whole genome shotgun (WGS) entry which is preliminary data.</text>
</comment>
<sequence>MFRRFLSVALLPLAACTQPPPALSVDKGYIRLNAVPSRPAVAYFTIHGGTSDVTLLSVTSPVSVKSELHESMTAGHMAKMTPVGDFPVRAGSTNIFAPGGKHLMLFDMNPGVKPGRRIKLTFTFSTGQRIDLGVPTIAAGAPAPTE</sequence>
<accession>A0ABQ1G974</accession>
<dbReference type="Proteomes" id="UP000618591">
    <property type="component" value="Unassembled WGS sequence"/>
</dbReference>
<proteinExistence type="predicted"/>
<keyword evidence="3" id="KW-1185">Reference proteome</keyword>
<feature type="signal peptide" evidence="1">
    <location>
        <begin position="1"/>
        <end position="24"/>
    </location>
</feature>
<dbReference type="InterPro" id="IPR036182">
    <property type="entry name" value="PCuAC_sf"/>
</dbReference>
<keyword evidence="1" id="KW-0732">Signal</keyword>
<reference evidence="3" key="1">
    <citation type="journal article" date="2019" name="Int. J. Syst. Evol. Microbiol.">
        <title>The Global Catalogue of Microorganisms (GCM) 10K type strain sequencing project: providing services to taxonomists for standard genome sequencing and annotation.</title>
        <authorList>
            <consortium name="The Broad Institute Genomics Platform"/>
            <consortium name="The Broad Institute Genome Sequencing Center for Infectious Disease"/>
            <person name="Wu L."/>
            <person name="Ma J."/>
        </authorList>
    </citation>
    <scope>NUCLEOTIDE SEQUENCE [LARGE SCALE GENOMIC DNA]</scope>
    <source>
        <strain evidence="3">CGMCC 1.10106</strain>
    </source>
</reference>